<name>A0AA36IRK5_9DINO</name>
<dbReference type="Proteomes" id="UP001178507">
    <property type="component" value="Unassembled WGS sequence"/>
</dbReference>
<sequence>MPPRPVKREDELDKLLRDLPAMGAWIWSQPWLIDDDTKVAKRVAWLNKFGHLAQPIDWPEVADLLDSLKVPQAMVLLQELEMQGNKVADPTDFIKRAVAVAQVGGDEIEPAGSAVTARIAELNESGTLAAPIDITVGEDLARLPESDALELLQEVASRGAGVKNPTGAIRFKLKARLAVLDDSKILKRSRPAVASAFASKKAKVQQEKPVTPLQAVQQANRAGSIFEAKKEEEEEQELPEPEQEHEHQEAVDEWWAEEEVVTEDYSEKAEEMDALDQDWFDWAAADEPVKKPRTSAAELGLQALPLPRKKEARAAPRVVGGLTGYRQLVPARATAQRSYEGVKQEPESSVQKPAPVSGASSRLPITPQEKMSQVRNYAWKRKLQLNEESLKGLARLPFYRAKDLIEEVILGGRKRQGVNNPSRYIINAVQKLSVGLGVEQGIAMELAVSLGVVLNNDALDELASIPRQESHGIIRELARNPALRGDPMQYIQQEVSKCRDQMDDGTDARAGKHE</sequence>
<proteinExistence type="predicted"/>
<evidence type="ECO:0000313" key="2">
    <source>
        <dbReference type="EMBL" id="CAJ1392221.1"/>
    </source>
</evidence>
<protein>
    <submittedName>
        <fullName evidence="2">Uncharacterized protein</fullName>
    </submittedName>
</protein>
<dbReference type="EMBL" id="CAUJNA010002291">
    <property type="protein sequence ID" value="CAJ1392221.1"/>
    <property type="molecule type" value="Genomic_DNA"/>
</dbReference>
<comment type="caution">
    <text evidence="2">The sequence shown here is derived from an EMBL/GenBank/DDBJ whole genome shotgun (WGS) entry which is preliminary data.</text>
</comment>
<dbReference type="AlphaFoldDB" id="A0AA36IRK5"/>
<organism evidence="2 3">
    <name type="scientific">Effrenium voratum</name>
    <dbReference type="NCBI Taxonomy" id="2562239"/>
    <lineage>
        <taxon>Eukaryota</taxon>
        <taxon>Sar</taxon>
        <taxon>Alveolata</taxon>
        <taxon>Dinophyceae</taxon>
        <taxon>Suessiales</taxon>
        <taxon>Symbiodiniaceae</taxon>
        <taxon>Effrenium</taxon>
    </lineage>
</organism>
<feature type="region of interest" description="Disordered" evidence="1">
    <location>
        <begin position="229"/>
        <end position="251"/>
    </location>
</feature>
<evidence type="ECO:0000256" key="1">
    <source>
        <dbReference type="SAM" id="MobiDB-lite"/>
    </source>
</evidence>
<accession>A0AA36IRK5</accession>
<feature type="region of interest" description="Disordered" evidence="1">
    <location>
        <begin position="336"/>
        <end position="363"/>
    </location>
</feature>
<reference evidence="2" key="1">
    <citation type="submission" date="2023-08" db="EMBL/GenBank/DDBJ databases">
        <authorList>
            <person name="Chen Y."/>
            <person name="Shah S."/>
            <person name="Dougan E. K."/>
            <person name="Thang M."/>
            <person name="Chan C."/>
        </authorList>
    </citation>
    <scope>NUCLEOTIDE SEQUENCE</scope>
</reference>
<feature type="compositionally biased region" description="Acidic residues" evidence="1">
    <location>
        <begin position="232"/>
        <end position="241"/>
    </location>
</feature>
<evidence type="ECO:0000313" key="3">
    <source>
        <dbReference type="Proteomes" id="UP001178507"/>
    </source>
</evidence>
<gene>
    <name evidence="2" type="ORF">EVOR1521_LOCUS17370</name>
</gene>
<keyword evidence="3" id="KW-1185">Reference proteome</keyword>